<dbReference type="Gene3D" id="3.40.630.30">
    <property type="match status" value="1"/>
</dbReference>
<evidence type="ECO:0000313" key="2">
    <source>
        <dbReference type="EMBL" id="GAA1876184.1"/>
    </source>
</evidence>
<dbReference type="PROSITE" id="PS51186">
    <property type="entry name" value="GNAT"/>
    <property type="match status" value="1"/>
</dbReference>
<name>A0ABP5A0W3_9MICO</name>
<comment type="caution">
    <text evidence="2">The sequence shown here is derived from an EMBL/GenBank/DDBJ whole genome shotgun (WGS) entry which is preliminary data.</text>
</comment>
<dbReference type="SUPFAM" id="SSF55729">
    <property type="entry name" value="Acyl-CoA N-acyltransferases (Nat)"/>
    <property type="match status" value="1"/>
</dbReference>
<dbReference type="Proteomes" id="UP001501094">
    <property type="component" value="Unassembled WGS sequence"/>
</dbReference>
<evidence type="ECO:0000259" key="1">
    <source>
        <dbReference type="PROSITE" id="PS51186"/>
    </source>
</evidence>
<organism evidence="2 3">
    <name type="scientific">Myceligenerans crystallogenes</name>
    <dbReference type="NCBI Taxonomy" id="316335"/>
    <lineage>
        <taxon>Bacteria</taxon>
        <taxon>Bacillati</taxon>
        <taxon>Actinomycetota</taxon>
        <taxon>Actinomycetes</taxon>
        <taxon>Micrococcales</taxon>
        <taxon>Promicromonosporaceae</taxon>
        <taxon>Myceligenerans</taxon>
    </lineage>
</organism>
<feature type="domain" description="N-acetyltransferase" evidence="1">
    <location>
        <begin position="1"/>
        <end position="160"/>
    </location>
</feature>
<gene>
    <name evidence="2" type="ORF">GCM10009751_39900</name>
</gene>
<dbReference type="EMBL" id="BAAANL010000012">
    <property type="protein sequence ID" value="GAA1876184.1"/>
    <property type="molecule type" value="Genomic_DNA"/>
</dbReference>
<evidence type="ECO:0000313" key="3">
    <source>
        <dbReference type="Proteomes" id="UP001501094"/>
    </source>
</evidence>
<sequence length="160" mass="18043">MRLRTARMSDAATGARIHHEMWVSTYGDMLPASFWESHTLEKRETAWRRHLALGWKPVLAEAGGEVVGFAHAEQARTQHGVVPARERQLFMLYVLAEHHGTGVGQALLDAATPPGEPCQLWVAEDNPRARRFYERNGFVADGARINDENFPGITELRMVR</sequence>
<protein>
    <submittedName>
        <fullName evidence="2">GNAT family N-acetyltransferase</fullName>
    </submittedName>
</protein>
<dbReference type="InterPro" id="IPR016181">
    <property type="entry name" value="Acyl_CoA_acyltransferase"/>
</dbReference>
<dbReference type="RefSeq" id="WP_344106509.1">
    <property type="nucleotide sequence ID" value="NZ_BAAANL010000012.1"/>
</dbReference>
<keyword evidence="3" id="KW-1185">Reference proteome</keyword>
<proteinExistence type="predicted"/>
<reference evidence="3" key="1">
    <citation type="journal article" date="2019" name="Int. J. Syst. Evol. Microbiol.">
        <title>The Global Catalogue of Microorganisms (GCM) 10K type strain sequencing project: providing services to taxonomists for standard genome sequencing and annotation.</title>
        <authorList>
            <consortium name="The Broad Institute Genomics Platform"/>
            <consortium name="The Broad Institute Genome Sequencing Center for Infectious Disease"/>
            <person name="Wu L."/>
            <person name="Ma J."/>
        </authorList>
    </citation>
    <scope>NUCLEOTIDE SEQUENCE [LARGE SCALE GENOMIC DNA]</scope>
    <source>
        <strain evidence="3">JCM 14326</strain>
    </source>
</reference>
<dbReference type="CDD" id="cd04301">
    <property type="entry name" value="NAT_SF"/>
    <property type="match status" value="1"/>
</dbReference>
<dbReference type="Pfam" id="PF13508">
    <property type="entry name" value="Acetyltransf_7"/>
    <property type="match status" value="1"/>
</dbReference>
<dbReference type="InterPro" id="IPR000182">
    <property type="entry name" value="GNAT_dom"/>
</dbReference>
<accession>A0ABP5A0W3</accession>